<accession>A0A645G2B0</accession>
<dbReference type="InterPro" id="IPR036390">
    <property type="entry name" value="WH_DNA-bd_sf"/>
</dbReference>
<dbReference type="PANTHER" id="PTHR33169">
    <property type="entry name" value="PADR-FAMILY TRANSCRIPTIONAL REGULATOR"/>
    <property type="match status" value="1"/>
</dbReference>
<gene>
    <name evidence="2" type="ORF">SDC9_165634</name>
</gene>
<dbReference type="EMBL" id="VSSQ01065569">
    <property type="protein sequence ID" value="MPN18274.1"/>
    <property type="molecule type" value="Genomic_DNA"/>
</dbReference>
<dbReference type="Gene3D" id="1.10.10.10">
    <property type="entry name" value="Winged helix-like DNA-binding domain superfamily/Winged helix DNA-binding domain"/>
    <property type="match status" value="1"/>
</dbReference>
<comment type="caution">
    <text evidence="2">The sequence shown here is derived from an EMBL/GenBank/DDBJ whole genome shotgun (WGS) entry which is preliminary data.</text>
</comment>
<feature type="domain" description="Transcription regulator PadR N-terminal" evidence="1">
    <location>
        <begin position="16"/>
        <end position="85"/>
    </location>
</feature>
<dbReference type="AlphaFoldDB" id="A0A645G2B0"/>
<dbReference type="SUPFAM" id="SSF46785">
    <property type="entry name" value="Winged helix' DNA-binding domain"/>
    <property type="match status" value="1"/>
</dbReference>
<name>A0A645G2B0_9ZZZZ</name>
<dbReference type="InterPro" id="IPR036388">
    <property type="entry name" value="WH-like_DNA-bd_sf"/>
</dbReference>
<proteinExistence type="predicted"/>
<sequence length="108" mass="12168">MVQNSELMRGIAETVILKLLSERAMYGYEIIKQVNERTNGEFQWKEGTLYPCLHRLEEGGLIASSWELSSGKPRKYYSLTKKGEIVVPEKVGETKRFCAALGTLLANA</sequence>
<evidence type="ECO:0000313" key="2">
    <source>
        <dbReference type="EMBL" id="MPN18274.1"/>
    </source>
</evidence>
<dbReference type="PANTHER" id="PTHR33169:SF14">
    <property type="entry name" value="TRANSCRIPTIONAL REGULATOR RV3488"/>
    <property type="match status" value="1"/>
</dbReference>
<evidence type="ECO:0000259" key="1">
    <source>
        <dbReference type="Pfam" id="PF03551"/>
    </source>
</evidence>
<dbReference type="InterPro" id="IPR052509">
    <property type="entry name" value="Metal_resp_DNA-bind_regulator"/>
</dbReference>
<organism evidence="2">
    <name type="scientific">bioreactor metagenome</name>
    <dbReference type="NCBI Taxonomy" id="1076179"/>
    <lineage>
        <taxon>unclassified sequences</taxon>
        <taxon>metagenomes</taxon>
        <taxon>ecological metagenomes</taxon>
    </lineage>
</organism>
<dbReference type="Pfam" id="PF03551">
    <property type="entry name" value="PadR"/>
    <property type="match status" value="1"/>
</dbReference>
<protein>
    <recommendedName>
        <fullName evidence="1">Transcription regulator PadR N-terminal domain-containing protein</fullName>
    </recommendedName>
</protein>
<dbReference type="InterPro" id="IPR005149">
    <property type="entry name" value="Tscrpt_reg_PadR_N"/>
</dbReference>
<reference evidence="2" key="1">
    <citation type="submission" date="2019-08" db="EMBL/GenBank/DDBJ databases">
        <authorList>
            <person name="Kucharzyk K."/>
            <person name="Murdoch R.W."/>
            <person name="Higgins S."/>
            <person name="Loffler F."/>
        </authorList>
    </citation>
    <scope>NUCLEOTIDE SEQUENCE</scope>
</reference>